<evidence type="ECO:0000256" key="6">
    <source>
        <dbReference type="ARBA" id="ARBA00023163"/>
    </source>
</evidence>
<dbReference type="SMART" id="SM00862">
    <property type="entry name" value="Trans_reg_C"/>
    <property type="match status" value="1"/>
</dbReference>
<dbReference type="InterPro" id="IPR036388">
    <property type="entry name" value="WH-like_DNA-bd_sf"/>
</dbReference>
<evidence type="ECO:0000256" key="5">
    <source>
        <dbReference type="ARBA" id="ARBA00023125"/>
    </source>
</evidence>
<feature type="domain" description="OmpR/PhoB-type" evidence="10">
    <location>
        <begin position="127"/>
        <end position="225"/>
    </location>
</feature>
<sequence length="236" mass="27969">MEKRMLVVHENHELSIEIMNYFQEMFTIQSYPNGLQGLVKAIDWKPNIIILSASLQNVDSVELCRQLRESLNTILIICSSDLTDHQKINYYSSGADDIVDFPLNLDILKCKLQVHLKHHIVNEFKEADTIRFGNLVMNKLTYKIHYEERELSFTRKEFSILWLLVSRQDIVVTRSELVKIVWSYEHVDDDRMVDTHLNRLRKKLKQYEMNLSIKTVWGIGYKLQLENFKPHLQFSN</sequence>
<comment type="caution">
    <text evidence="7">Lacks conserved residue(s) required for the propagation of feature annotation.</text>
</comment>
<keyword evidence="3" id="KW-0902">Two-component regulatory system</keyword>
<dbReference type="SUPFAM" id="SSF46894">
    <property type="entry name" value="C-terminal effector domain of the bipartite response regulators"/>
    <property type="match status" value="1"/>
</dbReference>
<feature type="domain" description="Response regulatory" evidence="9">
    <location>
        <begin position="4"/>
        <end position="116"/>
    </location>
</feature>
<dbReference type="PANTHER" id="PTHR48111">
    <property type="entry name" value="REGULATOR OF RPOS"/>
    <property type="match status" value="1"/>
</dbReference>
<evidence type="ECO:0000259" key="10">
    <source>
        <dbReference type="PROSITE" id="PS51755"/>
    </source>
</evidence>
<dbReference type="InterPro" id="IPR001789">
    <property type="entry name" value="Sig_transdc_resp-reg_receiver"/>
</dbReference>
<dbReference type="GO" id="GO:0005829">
    <property type="term" value="C:cytosol"/>
    <property type="evidence" value="ECO:0007669"/>
    <property type="project" value="TreeGrafter"/>
</dbReference>
<dbReference type="EMBL" id="BMHB01000001">
    <property type="protein sequence ID" value="GGI12197.1"/>
    <property type="molecule type" value="Genomic_DNA"/>
</dbReference>
<keyword evidence="5 8" id="KW-0238">DNA-binding</keyword>
<dbReference type="OrthoDB" id="7556122at2"/>
<keyword evidence="12" id="KW-1185">Reference proteome</keyword>
<dbReference type="PROSITE" id="PS50110">
    <property type="entry name" value="RESPONSE_REGULATORY"/>
    <property type="match status" value="1"/>
</dbReference>
<dbReference type="PANTHER" id="PTHR48111:SF21">
    <property type="entry name" value="DNA-BINDING DUAL MASTER TRANSCRIPTIONAL REGULATOR RPAA"/>
    <property type="match status" value="1"/>
</dbReference>
<dbReference type="Gene3D" id="1.10.10.10">
    <property type="entry name" value="Winged helix-like DNA-binding domain superfamily/Winged helix DNA-binding domain"/>
    <property type="match status" value="1"/>
</dbReference>
<gene>
    <name evidence="11" type="ORF">GCM10007380_11660</name>
</gene>
<keyword evidence="2" id="KW-0597">Phosphoprotein</keyword>
<dbReference type="GO" id="GO:0000156">
    <property type="term" value="F:phosphorelay response regulator activity"/>
    <property type="evidence" value="ECO:0007669"/>
    <property type="project" value="TreeGrafter"/>
</dbReference>
<dbReference type="FunFam" id="1.10.10.10:FF:000018">
    <property type="entry name" value="DNA-binding response regulator ResD"/>
    <property type="match status" value="1"/>
</dbReference>
<protein>
    <submittedName>
        <fullName evidence="11">DNA-binding response regulator</fullName>
    </submittedName>
</protein>
<evidence type="ECO:0000313" key="11">
    <source>
        <dbReference type="EMBL" id="GGI12197.1"/>
    </source>
</evidence>
<dbReference type="GO" id="GO:0006355">
    <property type="term" value="P:regulation of DNA-templated transcription"/>
    <property type="evidence" value="ECO:0007669"/>
    <property type="project" value="InterPro"/>
</dbReference>
<dbReference type="AlphaFoldDB" id="A0A8J3EWN5"/>
<keyword evidence="6" id="KW-0804">Transcription</keyword>
<dbReference type="GO" id="GO:0000976">
    <property type="term" value="F:transcription cis-regulatory region binding"/>
    <property type="evidence" value="ECO:0007669"/>
    <property type="project" value="TreeGrafter"/>
</dbReference>
<dbReference type="RefSeq" id="WP_087999380.1">
    <property type="nucleotide sequence ID" value="NZ_BMHB01000001.1"/>
</dbReference>
<comment type="caution">
    <text evidence="11">The sequence shown here is derived from an EMBL/GenBank/DDBJ whole genome shotgun (WGS) entry which is preliminary data.</text>
</comment>
<organism evidence="11 12">
    <name type="scientific">Gottfriedia solisilvae</name>
    <dbReference type="NCBI Taxonomy" id="1516104"/>
    <lineage>
        <taxon>Bacteria</taxon>
        <taxon>Bacillati</taxon>
        <taxon>Bacillota</taxon>
        <taxon>Bacilli</taxon>
        <taxon>Bacillales</taxon>
        <taxon>Bacillaceae</taxon>
        <taxon>Gottfriedia</taxon>
    </lineage>
</organism>
<dbReference type="PROSITE" id="PS51755">
    <property type="entry name" value="OMPR_PHOB"/>
    <property type="match status" value="1"/>
</dbReference>
<evidence type="ECO:0000256" key="2">
    <source>
        <dbReference type="ARBA" id="ARBA00022553"/>
    </source>
</evidence>
<accession>A0A8J3EWN5</accession>
<dbReference type="Gene3D" id="3.40.50.2300">
    <property type="match status" value="1"/>
</dbReference>
<dbReference type="InterPro" id="IPR016032">
    <property type="entry name" value="Sig_transdc_resp-reg_C-effctor"/>
</dbReference>
<dbReference type="InterPro" id="IPR001867">
    <property type="entry name" value="OmpR/PhoB-type_DNA-bd"/>
</dbReference>
<keyword evidence="4" id="KW-0805">Transcription regulation</keyword>
<reference evidence="12" key="1">
    <citation type="journal article" date="2019" name="Int. J. Syst. Evol. Microbiol.">
        <title>The Global Catalogue of Microorganisms (GCM) 10K type strain sequencing project: providing services to taxonomists for standard genome sequencing and annotation.</title>
        <authorList>
            <consortium name="The Broad Institute Genomics Platform"/>
            <consortium name="The Broad Institute Genome Sequencing Center for Infectious Disease"/>
            <person name="Wu L."/>
            <person name="Ma J."/>
        </authorList>
    </citation>
    <scope>NUCLEOTIDE SEQUENCE [LARGE SCALE GENOMIC DNA]</scope>
    <source>
        <strain evidence="12">CGMCC 1.14993</strain>
    </source>
</reference>
<dbReference type="SMART" id="SM00448">
    <property type="entry name" value="REC"/>
    <property type="match status" value="1"/>
</dbReference>
<evidence type="ECO:0000259" key="9">
    <source>
        <dbReference type="PROSITE" id="PS50110"/>
    </source>
</evidence>
<evidence type="ECO:0000256" key="4">
    <source>
        <dbReference type="ARBA" id="ARBA00023015"/>
    </source>
</evidence>
<dbReference type="Pfam" id="PF00486">
    <property type="entry name" value="Trans_reg_C"/>
    <property type="match status" value="1"/>
</dbReference>
<dbReference type="SUPFAM" id="SSF52172">
    <property type="entry name" value="CheY-like"/>
    <property type="match status" value="1"/>
</dbReference>
<feature type="DNA-binding region" description="OmpR/PhoB-type" evidence="8">
    <location>
        <begin position="127"/>
        <end position="225"/>
    </location>
</feature>
<evidence type="ECO:0000313" key="12">
    <source>
        <dbReference type="Proteomes" id="UP000626244"/>
    </source>
</evidence>
<dbReference type="CDD" id="cd00383">
    <property type="entry name" value="trans_reg_C"/>
    <property type="match status" value="1"/>
</dbReference>
<name>A0A8J3EWN5_9BACI</name>
<proteinExistence type="predicted"/>
<evidence type="ECO:0000256" key="8">
    <source>
        <dbReference type="PROSITE-ProRule" id="PRU01091"/>
    </source>
</evidence>
<evidence type="ECO:0000256" key="3">
    <source>
        <dbReference type="ARBA" id="ARBA00023012"/>
    </source>
</evidence>
<comment type="subcellular location">
    <subcellularLocation>
        <location evidence="1">Cytoplasm</location>
    </subcellularLocation>
</comment>
<evidence type="ECO:0000256" key="7">
    <source>
        <dbReference type="PROSITE-ProRule" id="PRU00169"/>
    </source>
</evidence>
<dbReference type="InterPro" id="IPR039420">
    <property type="entry name" value="WalR-like"/>
</dbReference>
<dbReference type="GO" id="GO:0032993">
    <property type="term" value="C:protein-DNA complex"/>
    <property type="evidence" value="ECO:0007669"/>
    <property type="project" value="TreeGrafter"/>
</dbReference>
<evidence type="ECO:0000256" key="1">
    <source>
        <dbReference type="ARBA" id="ARBA00004496"/>
    </source>
</evidence>
<dbReference type="Proteomes" id="UP000626244">
    <property type="component" value="Unassembled WGS sequence"/>
</dbReference>
<dbReference type="InterPro" id="IPR011006">
    <property type="entry name" value="CheY-like_superfamily"/>
</dbReference>